<gene>
    <name evidence="1" type="ORF">PVMG_04604</name>
</gene>
<reference evidence="1 2" key="1">
    <citation type="submission" date="2011-08" db="EMBL/GenBank/DDBJ databases">
        <title>The Genome Sequence of Plasmodium vivax Mauritania I.</title>
        <authorList>
            <consortium name="The Broad Institute Genome Sequencing Platform"/>
            <consortium name="The Broad Institute Genome Sequencing Center for Infectious Disease"/>
            <person name="Neafsey D."/>
            <person name="Carlton J."/>
            <person name="Barnwell J."/>
            <person name="Collins W."/>
            <person name="Escalante A."/>
            <person name="Mullikin J."/>
            <person name="Saul A."/>
            <person name="Guigo R."/>
            <person name="Camara F."/>
            <person name="Young S.K."/>
            <person name="Zeng Q."/>
            <person name="Gargeya S."/>
            <person name="Fitzgerald M."/>
            <person name="Haas B."/>
            <person name="Abouelleil A."/>
            <person name="Alvarado L."/>
            <person name="Arachchi H.M."/>
            <person name="Berlin A."/>
            <person name="Brown A."/>
            <person name="Chapman S.B."/>
            <person name="Chen Z."/>
            <person name="Dunbar C."/>
            <person name="Freedman E."/>
            <person name="Gearin G."/>
            <person name="Gellesch M."/>
            <person name="Goldberg J."/>
            <person name="Griggs A."/>
            <person name="Gujja S."/>
            <person name="Heiman D."/>
            <person name="Howarth C."/>
            <person name="Larson L."/>
            <person name="Lui A."/>
            <person name="MacDonald P.J.P."/>
            <person name="Montmayeur A."/>
            <person name="Murphy C."/>
            <person name="Neiman D."/>
            <person name="Pearson M."/>
            <person name="Priest M."/>
            <person name="Roberts A."/>
            <person name="Saif S."/>
            <person name="Shea T."/>
            <person name="Shenoy N."/>
            <person name="Sisk P."/>
            <person name="Stolte C."/>
            <person name="Sykes S."/>
            <person name="Wortman J."/>
            <person name="Nusbaum C."/>
            <person name="Birren B."/>
        </authorList>
    </citation>
    <scope>NUCLEOTIDE SEQUENCE [LARGE SCALE GENOMIC DNA]</scope>
    <source>
        <strain evidence="1 2">Mauritania I</strain>
    </source>
</reference>
<proteinExistence type="predicted"/>
<accession>A0A0J9T3U8</accession>
<dbReference type="AlphaFoldDB" id="A0A0J9T3U8"/>
<evidence type="ECO:0008006" key="3">
    <source>
        <dbReference type="Google" id="ProtNLM"/>
    </source>
</evidence>
<dbReference type="Proteomes" id="UP000053776">
    <property type="component" value="Unassembled WGS sequence"/>
</dbReference>
<dbReference type="Pfam" id="PF05795">
    <property type="entry name" value="Plasmodium_Vir"/>
    <property type="match status" value="1"/>
</dbReference>
<name>A0A0J9T3U8_PLAVI</name>
<sequence>MFIETIKESEYPSILSKCDTANMLSSDVKGVYKQICKKITRNLLLLAENDYKGEELYKCCNILYIWLYFEIINKELSDDIVKIIFDESNKLINSKLHKIPCPYFSFKKKLHEPEDLIELRIFRDNIETIKEILLKESYNDRYCSYQRYVNSCFNKYKPIKENYCTLEKDKETNNIDTCKELTQFESHYSFLTQESNIKGKIPSLDSPINTTINIESCRLNEIEETSTTFADDQSSSTIQRSVNTVIFTMAGVSSTLAVLYRVNINFHLNI</sequence>
<evidence type="ECO:0000313" key="1">
    <source>
        <dbReference type="EMBL" id="KMZ89774.1"/>
    </source>
</evidence>
<evidence type="ECO:0000313" key="2">
    <source>
        <dbReference type="Proteomes" id="UP000053776"/>
    </source>
</evidence>
<dbReference type="EMBL" id="KQ235146">
    <property type="protein sequence ID" value="KMZ89774.1"/>
    <property type="molecule type" value="Genomic_DNA"/>
</dbReference>
<dbReference type="InterPro" id="IPR008780">
    <property type="entry name" value="Plasmodium_Vir"/>
</dbReference>
<protein>
    <recommendedName>
        <fullName evidence="3">Variable surface protein</fullName>
    </recommendedName>
</protein>
<dbReference type="OrthoDB" id="384458at2759"/>
<organism evidence="1 2">
    <name type="scientific">Plasmodium vivax Mauritania I</name>
    <dbReference type="NCBI Taxonomy" id="1035515"/>
    <lineage>
        <taxon>Eukaryota</taxon>
        <taxon>Sar</taxon>
        <taxon>Alveolata</taxon>
        <taxon>Apicomplexa</taxon>
        <taxon>Aconoidasida</taxon>
        <taxon>Haemosporida</taxon>
        <taxon>Plasmodiidae</taxon>
        <taxon>Plasmodium</taxon>
        <taxon>Plasmodium (Plasmodium)</taxon>
    </lineage>
</organism>